<organism evidence="6 7">
    <name type="scientific">Galdieria partita</name>
    <dbReference type="NCBI Taxonomy" id="83374"/>
    <lineage>
        <taxon>Eukaryota</taxon>
        <taxon>Rhodophyta</taxon>
        <taxon>Bangiophyceae</taxon>
        <taxon>Galdieriales</taxon>
        <taxon>Galdieriaceae</taxon>
        <taxon>Galdieria</taxon>
    </lineage>
</organism>
<dbReference type="SUPFAM" id="SSF48334">
    <property type="entry name" value="DNA repair protein MutS, domain III"/>
    <property type="match status" value="1"/>
</dbReference>
<dbReference type="InterPro" id="IPR036187">
    <property type="entry name" value="DNA_mismatch_repair_MutS_sf"/>
</dbReference>
<sequence length="766" mass="86815">MEADIVIIPSNTEERLKSLLINFGNAQHKDQSDTSQKPCNDSSEVVKPFKVEFLSYSFFSSKQALSTFEHVVILGIPQEVSTEVKMAQLGLLDQNLPSSILAALAGLFAYIQKAGVVYTYKGLLNINNVSIISLNEMLKIDYSSLMAFQIFKSEIHPKMMGDGQSKEGLSVFSIMDKTSSVQGRQLLKSWLLQPCKNLEIIHFRQEVVSWLVNNCNMELLREMSSHLRGIRNIPKITARISSYAASIVDWSNLRISTRSTIWLFDFVRNSHFTKETVIFEILNIFYDDAVLKALQSISSWIEKVVNFKESKIQGRIYVNDGYCEDLDNARRFYYSLEEHLTEVGSNEIERLDSLGVYFPWIKVTYIPRLGYLLATGKEDNESRGETIGSLDVTPQGYAKDLELAFSTVDTLYYKTSTMRELDEKLGDIYATILELENECLHVLEQQVIPLLPMLYKSSKQTAKLDCFISMALIAIQYQWCKPLVGKNQDYLIKSGRHPLYELNSKVEFVANDTAAAMNSLYVVTGPNYSGKSVYLKQIALIVYLAHIGSFVPAKEAQIALTDQIQTRIQTEDSVSLHLSSFFLDCTQVAMMLRASTNQSLLIIDEFGKGTMASNGMALLSATLLTFLEMKEKMPTIFCATHMYDILTNGIISKNNEQVTVMSMECIFENGTNLERELIPLYRVVPGLLSTESYAVHCAAKSGIPMYVLQRAIEVQTCLQRNESLELRNEKYQKKVSTVHRIVQEFLETDFVSASLTEEDWFSTWDL</sequence>
<dbReference type="AlphaFoldDB" id="A0A9C7PR02"/>
<dbReference type="PANTHER" id="PTHR11361:SF20">
    <property type="entry name" value="MUTS PROTEIN HOMOLOG 5"/>
    <property type="match status" value="1"/>
</dbReference>
<evidence type="ECO:0000313" key="6">
    <source>
        <dbReference type="EMBL" id="GJQ08266.1"/>
    </source>
</evidence>
<dbReference type="GO" id="GO:0006298">
    <property type="term" value="P:mismatch repair"/>
    <property type="evidence" value="ECO:0007669"/>
    <property type="project" value="InterPro"/>
</dbReference>
<dbReference type="Gene3D" id="1.10.1420.10">
    <property type="match status" value="1"/>
</dbReference>
<dbReference type="PANTHER" id="PTHR11361">
    <property type="entry name" value="DNA MISMATCH REPAIR PROTEIN MUTS FAMILY MEMBER"/>
    <property type="match status" value="1"/>
</dbReference>
<dbReference type="InterPro" id="IPR045076">
    <property type="entry name" value="MutS"/>
</dbReference>
<keyword evidence="7" id="KW-1185">Reference proteome</keyword>
<dbReference type="SMART" id="SM00533">
    <property type="entry name" value="MUTSd"/>
    <property type="match status" value="1"/>
</dbReference>
<dbReference type="SUPFAM" id="SSF52540">
    <property type="entry name" value="P-loop containing nucleoside triphosphate hydrolases"/>
    <property type="match status" value="1"/>
</dbReference>
<dbReference type="GO" id="GO:0051026">
    <property type="term" value="P:chiasma assembly"/>
    <property type="evidence" value="ECO:0007669"/>
    <property type="project" value="TreeGrafter"/>
</dbReference>
<evidence type="ECO:0000256" key="2">
    <source>
        <dbReference type="ARBA" id="ARBA00022741"/>
    </source>
</evidence>
<dbReference type="Pfam" id="PF05192">
    <property type="entry name" value="MutS_III"/>
    <property type="match status" value="1"/>
</dbReference>
<evidence type="ECO:0000256" key="1">
    <source>
        <dbReference type="ARBA" id="ARBA00006271"/>
    </source>
</evidence>
<dbReference type="SMART" id="SM00534">
    <property type="entry name" value="MUTSac"/>
    <property type="match status" value="1"/>
</dbReference>
<accession>A0A9C7PR02</accession>
<dbReference type="Proteomes" id="UP001061958">
    <property type="component" value="Unassembled WGS sequence"/>
</dbReference>
<dbReference type="GO" id="GO:0030983">
    <property type="term" value="F:mismatched DNA binding"/>
    <property type="evidence" value="ECO:0007669"/>
    <property type="project" value="InterPro"/>
</dbReference>
<dbReference type="GO" id="GO:0005524">
    <property type="term" value="F:ATP binding"/>
    <property type="evidence" value="ECO:0007669"/>
    <property type="project" value="UniProtKB-KW"/>
</dbReference>
<evidence type="ECO:0000256" key="3">
    <source>
        <dbReference type="ARBA" id="ARBA00022840"/>
    </source>
</evidence>
<protein>
    <recommendedName>
        <fullName evidence="5">DNA mismatch repair proteins mutS family domain-containing protein</fullName>
    </recommendedName>
</protein>
<dbReference type="Gene3D" id="3.40.50.300">
    <property type="entry name" value="P-loop containing nucleotide triphosphate hydrolases"/>
    <property type="match status" value="1"/>
</dbReference>
<keyword evidence="2" id="KW-0547">Nucleotide-binding</keyword>
<reference evidence="6" key="1">
    <citation type="journal article" date="2022" name="Proc. Natl. Acad. Sci. U.S.A.">
        <title>Life cycle and functional genomics of the unicellular red alga Galdieria for elucidating algal and plant evolution and industrial use.</title>
        <authorList>
            <person name="Hirooka S."/>
            <person name="Itabashi T."/>
            <person name="Ichinose T.M."/>
            <person name="Onuma R."/>
            <person name="Fujiwara T."/>
            <person name="Yamashita S."/>
            <person name="Jong L.W."/>
            <person name="Tomita R."/>
            <person name="Iwane A.H."/>
            <person name="Miyagishima S.Y."/>
        </authorList>
    </citation>
    <scope>NUCLEOTIDE SEQUENCE</scope>
    <source>
        <strain evidence="6">NBRC 102759</strain>
    </source>
</reference>
<dbReference type="OrthoDB" id="29596at2759"/>
<comment type="caution">
    <text evidence="6">The sequence shown here is derived from an EMBL/GenBank/DDBJ whole genome shotgun (WGS) entry which is preliminary data.</text>
</comment>
<dbReference type="GO" id="GO:0005634">
    <property type="term" value="C:nucleus"/>
    <property type="evidence" value="ECO:0007669"/>
    <property type="project" value="TreeGrafter"/>
</dbReference>
<dbReference type="InterPro" id="IPR000432">
    <property type="entry name" value="DNA_mismatch_repair_MutS_C"/>
</dbReference>
<reference evidence="6" key="2">
    <citation type="submission" date="2022-01" db="EMBL/GenBank/DDBJ databases">
        <authorList>
            <person name="Hirooka S."/>
            <person name="Miyagishima S.Y."/>
        </authorList>
    </citation>
    <scope>NUCLEOTIDE SEQUENCE</scope>
    <source>
        <strain evidence="6">NBRC 102759</strain>
    </source>
</reference>
<keyword evidence="4" id="KW-0238">DNA-binding</keyword>
<dbReference type="PIRSF" id="PIRSF037677">
    <property type="entry name" value="DNA_mis_repair_Msh6"/>
    <property type="match status" value="1"/>
</dbReference>
<dbReference type="PROSITE" id="PS00486">
    <property type="entry name" value="DNA_MISMATCH_REPAIR_2"/>
    <property type="match status" value="1"/>
</dbReference>
<comment type="similarity">
    <text evidence="1">Belongs to the DNA mismatch repair MutS family.</text>
</comment>
<dbReference type="Pfam" id="PF00488">
    <property type="entry name" value="MutS_V"/>
    <property type="match status" value="1"/>
</dbReference>
<dbReference type="GO" id="GO:0140664">
    <property type="term" value="F:ATP-dependent DNA damage sensor activity"/>
    <property type="evidence" value="ECO:0007669"/>
    <property type="project" value="InterPro"/>
</dbReference>
<proteinExistence type="inferred from homology"/>
<feature type="domain" description="DNA mismatch repair proteins mutS family" evidence="5">
    <location>
        <begin position="599"/>
        <end position="615"/>
    </location>
</feature>
<evidence type="ECO:0000259" key="5">
    <source>
        <dbReference type="PROSITE" id="PS00486"/>
    </source>
</evidence>
<name>A0A9C7PR02_9RHOD</name>
<keyword evidence="3" id="KW-0067">ATP-binding</keyword>
<dbReference type="EMBL" id="BQMJ01000001">
    <property type="protein sequence ID" value="GJQ08266.1"/>
    <property type="molecule type" value="Genomic_DNA"/>
</dbReference>
<dbReference type="InterPro" id="IPR017261">
    <property type="entry name" value="DNA_mismatch_repair_MutS/MSH"/>
</dbReference>
<gene>
    <name evidence="6" type="ORF">GpartN1_g57.t1</name>
</gene>
<evidence type="ECO:0000256" key="4">
    <source>
        <dbReference type="ARBA" id="ARBA00023125"/>
    </source>
</evidence>
<dbReference type="InterPro" id="IPR007696">
    <property type="entry name" value="DNA_mismatch_repair_MutS_core"/>
</dbReference>
<dbReference type="InterPro" id="IPR027417">
    <property type="entry name" value="P-loop_NTPase"/>
</dbReference>
<evidence type="ECO:0000313" key="7">
    <source>
        <dbReference type="Proteomes" id="UP001061958"/>
    </source>
</evidence>